<evidence type="ECO:0000313" key="1">
    <source>
        <dbReference type="EMBL" id="MBN3546313.1"/>
    </source>
</evidence>
<dbReference type="Proteomes" id="UP001319060">
    <property type="component" value="Unassembled WGS sequence"/>
</dbReference>
<keyword evidence="2" id="KW-1185">Reference proteome</keyword>
<dbReference type="Pfam" id="PF04978">
    <property type="entry name" value="MST"/>
    <property type="match status" value="1"/>
</dbReference>
<dbReference type="RefSeq" id="WP_188400654.1">
    <property type="nucleotide sequence ID" value="NZ_BMCE01000001.1"/>
</dbReference>
<reference evidence="1 2" key="1">
    <citation type="submission" date="2021-01" db="EMBL/GenBank/DDBJ databases">
        <title>Genome Sequencing of Type Strains.</title>
        <authorList>
            <person name="Lemaire J.F."/>
            <person name="Inderbitzin P."/>
            <person name="Collins S.B."/>
            <person name="Wespe N."/>
            <person name="Knight-Connoni V."/>
        </authorList>
    </citation>
    <scope>NUCLEOTIDE SEQUENCE [LARGE SCALE GENOMIC DNA]</scope>
    <source>
        <strain evidence="1 2">DSM 14730</strain>
    </source>
</reference>
<name>A0ABS2ZG47_9BACL</name>
<dbReference type="InterPro" id="IPR034660">
    <property type="entry name" value="DinB/YfiT-like"/>
</dbReference>
<dbReference type="Gene3D" id="1.20.120.450">
    <property type="entry name" value="dinb family like domain"/>
    <property type="match status" value="1"/>
</dbReference>
<evidence type="ECO:0000313" key="2">
    <source>
        <dbReference type="Proteomes" id="UP001319060"/>
    </source>
</evidence>
<comment type="caution">
    <text evidence="1">The sequence shown here is derived from an EMBL/GenBank/DDBJ whole genome shotgun (WGS) entry which is preliminary data.</text>
</comment>
<sequence>MTISNKSLFVIDQIEGYSKEFSTLVSMMNYTRSTTIRAVQDLSVEALDFRINGTGNSIGMLLAHFVAVEKFYQFLTIEGKDLPDEEIERYAVTLQPAIDLGEAATVINGNTAEFYLEDMRKTREKTLEHFRTLPDSWLYETTPWWENELSNNYFKWFHVFEDELSHRGQIRLIKKQYELFKDA</sequence>
<gene>
    <name evidence="1" type="ORF">JYA64_13490</name>
</gene>
<accession>A0ABS2ZG47</accession>
<dbReference type="InterPro" id="IPR007061">
    <property type="entry name" value="MST-like"/>
</dbReference>
<dbReference type="SUPFAM" id="SSF109854">
    <property type="entry name" value="DinB/YfiT-like putative metalloenzymes"/>
    <property type="match status" value="1"/>
</dbReference>
<dbReference type="EMBL" id="JAFHKS010000044">
    <property type="protein sequence ID" value="MBN3546313.1"/>
    <property type="molecule type" value="Genomic_DNA"/>
</dbReference>
<proteinExistence type="predicted"/>
<protein>
    <submittedName>
        <fullName evidence="1">DUF664 domain-containing protein</fullName>
    </submittedName>
</protein>
<organism evidence="1 2">
    <name type="scientific">Fictibacillus barbaricus</name>
    <dbReference type="NCBI Taxonomy" id="182136"/>
    <lineage>
        <taxon>Bacteria</taxon>
        <taxon>Bacillati</taxon>
        <taxon>Bacillota</taxon>
        <taxon>Bacilli</taxon>
        <taxon>Bacillales</taxon>
        <taxon>Fictibacillaceae</taxon>
        <taxon>Fictibacillus</taxon>
    </lineage>
</organism>